<dbReference type="EMBL" id="BMPN01000012">
    <property type="protein sequence ID" value="GGJ76430.1"/>
    <property type="molecule type" value="Genomic_DNA"/>
</dbReference>
<feature type="region of interest" description="Disordered" evidence="1">
    <location>
        <begin position="35"/>
        <end position="55"/>
    </location>
</feature>
<gene>
    <name evidence="2" type="ORF">GCM10007111_42540</name>
</gene>
<dbReference type="Proteomes" id="UP000634435">
    <property type="component" value="Unassembled WGS sequence"/>
</dbReference>
<dbReference type="RefSeq" id="WP_286191353.1">
    <property type="nucleotide sequence ID" value="NZ_BMPN01000012.1"/>
</dbReference>
<name>A0ABQ2E0M2_9BACI</name>
<evidence type="ECO:0000313" key="3">
    <source>
        <dbReference type="Proteomes" id="UP000634435"/>
    </source>
</evidence>
<organism evidence="2 3">
    <name type="scientific">Virgibacillus kapii</name>
    <dbReference type="NCBI Taxonomy" id="1638645"/>
    <lineage>
        <taxon>Bacteria</taxon>
        <taxon>Bacillati</taxon>
        <taxon>Bacillota</taxon>
        <taxon>Bacilli</taxon>
        <taxon>Bacillales</taxon>
        <taxon>Bacillaceae</taxon>
        <taxon>Virgibacillus</taxon>
    </lineage>
</organism>
<evidence type="ECO:0000313" key="2">
    <source>
        <dbReference type="EMBL" id="GGJ76430.1"/>
    </source>
</evidence>
<reference evidence="3" key="1">
    <citation type="journal article" date="2019" name="Int. J. Syst. Evol. Microbiol.">
        <title>The Global Catalogue of Microorganisms (GCM) 10K type strain sequencing project: providing services to taxonomists for standard genome sequencing and annotation.</title>
        <authorList>
            <consortium name="The Broad Institute Genomics Platform"/>
            <consortium name="The Broad Institute Genome Sequencing Center for Infectious Disease"/>
            <person name="Wu L."/>
            <person name="Ma J."/>
        </authorList>
    </citation>
    <scope>NUCLEOTIDE SEQUENCE [LARGE SCALE GENOMIC DNA]</scope>
    <source>
        <strain evidence="3">JCM 30071</strain>
    </source>
</reference>
<evidence type="ECO:0008006" key="4">
    <source>
        <dbReference type="Google" id="ProtNLM"/>
    </source>
</evidence>
<accession>A0ABQ2E0M2</accession>
<sequence>MSIFDFLFKNKKTSQNDDTEKQLENVTPEIKEEYKGPISITETSYSVTREEKQNI</sequence>
<proteinExistence type="predicted"/>
<evidence type="ECO:0000256" key="1">
    <source>
        <dbReference type="SAM" id="MobiDB-lite"/>
    </source>
</evidence>
<keyword evidence="3" id="KW-1185">Reference proteome</keyword>
<protein>
    <recommendedName>
        <fullName evidence="4">DUF4025 domain-containing protein</fullName>
    </recommendedName>
</protein>
<comment type="caution">
    <text evidence="2">The sequence shown here is derived from an EMBL/GenBank/DDBJ whole genome shotgun (WGS) entry which is preliminary data.</text>
</comment>